<feature type="transmembrane region" description="Helical" evidence="1">
    <location>
        <begin position="44"/>
        <end position="62"/>
    </location>
</feature>
<feature type="transmembrane region" description="Helical" evidence="1">
    <location>
        <begin position="74"/>
        <end position="97"/>
    </location>
</feature>
<evidence type="ECO:0000313" key="2">
    <source>
        <dbReference type="EMBL" id="MET4583255.1"/>
    </source>
</evidence>
<accession>A0ABV2QQN1</accession>
<protein>
    <submittedName>
        <fullName evidence="2">Uncharacterized protein</fullName>
    </submittedName>
</protein>
<organism evidence="2 3">
    <name type="scientific">Conyzicola nivalis</name>
    <dbReference type="NCBI Taxonomy" id="1477021"/>
    <lineage>
        <taxon>Bacteria</taxon>
        <taxon>Bacillati</taxon>
        <taxon>Actinomycetota</taxon>
        <taxon>Actinomycetes</taxon>
        <taxon>Micrococcales</taxon>
        <taxon>Microbacteriaceae</taxon>
        <taxon>Conyzicola</taxon>
    </lineage>
</organism>
<proteinExistence type="predicted"/>
<keyword evidence="1" id="KW-0812">Transmembrane</keyword>
<evidence type="ECO:0000256" key="1">
    <source>
        <dbReference type="SAM" id="Phobius"/>
    </source>
</evidence>
<keyword evidence="1" id="KW-1133">Transmembrane helix</keyword>
<feature type="transmembrane region" description="Helical" evidence="1">
    <location>
        <begin position="103"/>
        <end position="123"/>
    </location>
</feature>
<reference evidence="2 3" key="1">
    <citation type="submission" date="2024-06" db="EMBL/GenBank/DDBJ databases">
        <title>Sorghum-associated microbial communities from plants grown in Nebraska, USA.</title>
        <authorList>
            <person name="Schachtman D."/>
        </authorList>
    </citation>
    <scope>NUCLEOTIDE SEQUENCE [LARGE SCALE GENOMIC DNA]</scope>
    <source>
        <strain evidence="2 3">2857</strain>
    </source>
</reference>
<feature type="transmembrane region" description="Helical" evidence="1">
    <location>
        <begin position="18"/>
        <end position="38"/>
    </location>
</feature>
<comment type="caution">
    <text evidence="2">The sequence shown here is derived from an EMBL/GenBank/DDBJ whole genome shotgun (WGS) entry which is preliminary data.</text>
</comment>
<dbReference type="RefSeq" id="WP_354025416.1">
    <property type="nucleotide sequence ID" value="NZ_JBEPSJ010000003.1"/>
</dbReference>
<gene>
    <name evidence="2" type="ORF">ABIE21_002774</name>
</gene>
<keyword evidence="1" id="KW-0472">Membrane</keyword>
<evidence type="ECO:0000313" key="3">
    <source>
        <dbReference type="Proteomes" id="UP001549257"/>
    </source>
</evidence>
<keyword evidence="3" id="KW-1185">Reference proteome</keyword>
<dbReference type="Proteomes" id="UP001549257">
    <property type="component" value="Unassembled WGS sequence"/>
</dbReference>
<sequence>MDTVSNPSADVRRIGRPAWYFVLAGTVAAAAVLTSALIPAEIYGLVWAPLAVGFSFVDRAITRSSPVSIRIRRGAVVYVVVIAIVLVVALVAAAAFVRDRELWVAWSIAGLAFFAVAAGSRVVDRRLSEAVPTTPPS</sequence>
<dbReference type="EMBL" id="JBEPSJ010000003">
    <property type="protein sequence ID" value="MET4583255.1"/>
    <property type="molecule type" value="Genomic_DNA"/>
</dbReference>
<name>A0ABV2QQN1_9MICO</name>